<feature type="compositionally biased region" description="Basic residues" evidence="1">
    <location>
        <begin position="7"/>
        <end position="17"/>
    </location>
</feature>
<evidence type="ECO:0000313" key="2">
    <source>
        <dbReference type="EMBL" id="GMN55889.1"/>
    </source>
</evidence>
<keyword evidence="3" id="KW-1185">Reference proteome</keyword>
<reference evidence="2" key="1">
    <citation type="submission" date="2023-07" db="EMBL/GenBank/DDBJ databases">
        <title>draft genome sequence of fig (Ficus carica).</title>
        <authorList>
            <person name="Takahashi T."/>
            <person name="Nishimura K."/>
        </authorList>
    </citation>
    <scope>NUCLEOTIDE SEQUENCE</scope>
</reference>
<feature type="region of interest" description="Disordered" evidence="1">
    <location>
        <begin position="1"/>
        <end position="60"/>
    </location>
</feature>
<feature type="compositionally biased region" description="Low complexity" evidence="1">
    <location>
        <begin position="40"/>
        <end position="60"/>
    </location>
</feature>
<dbReference type="AlphaFoldDB" id="A0AA88AHZ4"/>
<accession>A0AA88AHZ4</accession>
<sequence length="73" mass="8420">MIQWTKRLQRRRRHRPRLTSTRPTGTMPPLERRRRPALSTRPATPPADTRTTRPPGPAALTVEVLARKDLLGF</sequence>
<dbReference type="Proteomes" id="UP001187192">
    <property type="component" value="Unassembled WGS sequence"/>
</dbReference>
<name>A0AA88AHZ4_FICCA</name>
<gene>
    <name evidence="2" type="ORF">TIFTF001_025007</name>
</gene>
<evidence type="ECO:0000256" key="1">
    <source>
        <dbReference type="SAM" id="MobiDB-lite"/>
    </source>
</evidence>
<dbReference type="EMBL" id="BTGU01000060">
    <property type="protein sequence ID" value="GMN55889.1"/>
    <property type="molecule type" value="Genomic_DNA"/>
</dbReference>
<comment type="caution">
    <text evidence="2">The sequence shown here is derived from an EMBL/GenBank/DDBJ whole genome shotgun (WGS) entry which is preliminary data.</text>
</comment>
<proteinExistence type="predicted"/>
<protein>
    <submittedName>
        <fullName evidence="2">Uncharacterized protein</fullName>
    </submittedName>
</protein>
<organism evidence="2 3">
    <name type="scientific">Ficus carica</name>
    <name type="common">Common fig</name>
    <dbReference type="NCBI Taxonomy" id="3494"/>
    <lineage>
        <taxon>Eukaryota</taxon>
        <taxon>Viridiplantae</taxon>
        <taxon>Streptophyta</taxon>
        <taxon>Embryophyta</taxon>
        <taxon>Tracheophyta</taxon>
        <taxon>Spermatophyta</taxon>
        <taxon>Magnoliopsida</taxon>
        <taxon>eudicotyledons</taxon>
        <taxon>Gunneridae</taxon>
        <taxon>Pentapetalae</taxon>
        <taxon>rosids</taxon>
        <taxon>fabids</taxon>
        <taxon>Rosales</taxon>
        <taxon>Moraceae</taxon>
        <taxon>Ficeae</taxon>
        <taxon>Ficus</taxon>
    </lineage>
</organism>
<evidence type="ECO:0000313" key="3">
    <source>
        <dbReference type="Proteomes" id="UP001187192"/>
    </source>
</evidence>